<dbReference type="InterPro" id="IPR013766">
    <property type="entry name" value="Thioredoxin_domain"/>
</dbReference>
<accession>A0AAV9I882</accession>
<comment type="caution">
    <text evidence="3">The sequence shown here is derived from an EMBL/GenBank/DDBJ whole genome shotgun (WGS) entry which is preliminary data.</text>
</comment>
<dbReference type="Pfam" id="PF00085">
    <property type="entry name" value="Thioredoxin"/>
    <property type="match status" value="1"/>
</dbReference>
<name>A0AAV9I882_9RHOD</name>
<feature type="domain" description="Thioredoxin" evidence="2">
    <location>
        <begin position="465"/>
        <end position="548"/>
    </location>
</feature>
<evidence type="ECO:0000259" key="2">
    <source>
        <dbReference type="Pfam" id="PF00085"/>
    </source>
</evidence>
<reference evidence="3 4" key="1">
    <citation type="submission" date="2022-07" db="EMBL/GenBank/DDBJ databases">
        <title>Genome-wide signatures of adaptation to extreme environments.</title>
        <authorList>
            <person name="Cho C.H."/>
            <person name="Yoon H.S."/>
        </authorList>
    </citation>
    <scope>NUCLEOTIDE SEQUENCE [LARGE SCALE GENOMIC DNA]</scope>
    <source>
        <strain evidence="3 4">108.79 E11</strain>
    </source>
</reference>
<dbReference type="CDD" id="cd02961">
    <property type="entry name" value="PDI_a_family"/>
    <property type="match status" value="1"/>
</dbReference>
<feature type="region of interest" description="Disordered" evidence="1">
    <location>
        <begin position="425"/>
        <end position="450"/>
    </location>
</feature>
<keyword evidence="4" id="KW-1185">Reference proteome</keyword>
<dbReference type="Proteomes" id="UP001300502">
    <property type="component" value="Unassembled WGS sequence"/>
</dbReference>
<dbReference type="SUPFAM" id="SSF52833">
    <property type="entry name" value="Thioredoxin-like"/>
    <property type="match status" value="1"/>
</dbReference>
<dbReference type="EMBL" id="JANCYU010000016">
    <property type="protein sequence ID" value="KAK4523532.1"/>
    <property type="molecule type" value="Genomic_DNA"/>
</dbReference>
<protein>
    <recommendedName>
        <fullName evidence="2">Thioredoxin domain-containing protein</fullName>
    </recommendedName>
</protein>
<dbReference type="InterPro" id="IPR036249">
    <property type="entry name" value="Thioredoxin-like_sf"/>
</dbReference>
<dbReference type="Gene3D" id="3.40.30.10">
    <property type="entry name" value="Glutaredoxin"/>
    <property type="match status" value="1"/>
</dbReference>
<organism evidence="3 4">
    <name type="scientific">Galdieria yellowstonensis</name>
    <dbReference type="NCBI Taxonomy" id="3028027"/>
    <lineage>
        <taxon>Eukaryota</taxon>
        <taxon>Rhodophyta</taxon>
        <taxon>Bangiophyceae</taxon>
        <taxon>Galdieriales</taxon>
        <taxon>Galdieriaceae</taxon>
        <taxon>Galdieria</taxon>
    </lineage>
</organism>
<gene>
    <name evidence="3" type="ORF">GAYE_PCTG69G1428</name>
</gene>
<proteinExistence type="predicted"/>
<feature type="compositionally biased region" description="Low complexity" evidence="1">
    <location>
        <begin position="431"/>
        <end position="443"/>
    </location>
</feature>
<dbReference type="AlphaFoldDB" id="A0AAV9I882"/>
<evidence type="ECO:0000313" key="3">
    <source>
        <dbReference type="EMBL" id="KAK4523532.1"/>
    </source>
</evidence>
<sequence>MQMFLFWFCSTKPLLSCALRWKTLCVFALALFVVSWSADCSLLLKLIADLSQHCQERGWKQDQVQFHIFHSDNQLEKLPQDVSFFPTVFFCTGKVDSRTCQKYGSFYNLENLSFLVFSHVLGASPESSIRLPSVDSYDDAISLLKRRSCRFPYQQVAVMVPSRFPSWVDVYKSLFRQLAVKFIYVDFFVFFISKDDMQEEEKKEKNDNHRFHRILSHSCWEEESKWNAFPVTEAVNVSAWKPSKTFLRWLQIGSPYSPFPPITAETYQHVSDKEEWLHLVVVFHRGDPTVLDYEHRLWEYSLEQRPNRSLAARPSRFYSISYSSFAPFLQDLGVLPPVHRENDTCLSQRAQILVIDRQKQVWMRLPLYLVEDVSLLRTIYSILENLRETSGDVTRKVLQAASSSTTASTKLLHCIHHWTTTTTNISREEQPSLPTIPTQQQQQPSPPKPLNLFKPNTNPSVGVEIVIFYVPWCIFCQQALPAYSYIAKNVDPSLLRIYPYDCQKYDIPPEWDSWIDGFPTVLIFSSEYPNKPFVYEGPHTVTAIIEFLFTCCLHDKNTMP</sequence>
<evidence type="ECO:0000313" key="4">
    <source>
        <dbReference type="Proteomes" id="UP001300502"/>
    </source>
</evidence>
<evidence type="ECO:0000256" key="1">
    <source>
        <dbReference type="SAM" id="MobiDB-lite"/>
    </source>
</evidence>